<evidence type="ECO:0000256" key="5">
    <source>
        <dbReference type="ARBA" id="ARBA00022692"/>
    </source>
</evidence>
<keyword evidence="14" id="KW-1185">Reference proteome</keyword>
<keyword evidence="6 13" id="KW-1133">Transmembrane helix</keyword>
<keyword evidence="9 13" id="KW-0472">Membrane</keyword>
<evidence type="ECO:0000313" key="15">
    <source>
        <dbReference type="RefSeq" id="XP_052750408.1"/>
    </source>
</evidence>
<sequence length="317" mass="36919">MFREVRTYHGYCCQFDINYFKENAQNGTEFVSGIKMSEALDIIVNEENITPDGVVTDGSIMLFIFDAKDNVSLLDSSIIISQGGYFDVNFGVWAIDASDSVKELNIRSRNCVLETDDIHGPGYYFGCISAIIVKKLVETCKCIPSSYNEQLLKLKETYPRCLWEQLSCIYLTFEKVTQNIKTIFTESECYQRCNYVQYDSDVKYLRQQRNFNDLNGNYSRISVHFASHTCMKYRRELLYTWDQMLANLGGIFGLCLGGSIISIIEMVWFLFDILYATVTYRKNVTKVNDFQKNIEKPPNVLSLYRNRKVWERNRFIH</sequence>
<reference evidence="15" key="1">
    <citation type="submission" date="2025-08" db="UniProtKB">
        <authorList>
            <consortium name="RefSeq"/>
        </authorList>
    </citation>
    <scope>IDENTIFICATION</scope>
    <source>
        <tissue evidence="15">Whole larvae</tissue>
    </source>
</reference>
<proteinExistence type="inferred from homology"/>
<evidence type="ECO:0000256" key="6">
    <source>
        <dbReference type="ARBA" id="ARBA00022989"/>
    </source>
</evidence>
<dbReference type="RefSeq" id="XP_052750408.1">
    <property type="nucleotide sequence ID" value="XM_052894448.1"/>
</dbReference>
<dbReference type="Proteomes" id="UP001652740">
    <property type="component" value="Unplaced"/>
</dbReference>
<dbReference type="Gene3D" id="1.10.287.770">
    <property type="entry name" value="YojJ-like"/>
    <property type="match status" value="1"/>
</dbReference>
<comment type="similarity">
    <text evidence="2 12">Belongs to the amiloride-sensitive sodium channel (TC 1.A.6) family.</text>
</comment>
<dbReference type="PRINTS" id="PR01078">
    <property type="entry name" value="AMINACHANNEL"/>
</dbReference>
<dbReference type="PANTHER" id="PTHR11690:SF237">
    <property type="entry name" value="PICKPOCKET 16-RELATED"/>
    <property type="match status" value="1"/>
</dbReference>
<dbReference type="PANTHER" id="PTHR11690">
    <property type="entry name" value="AMILORIDE-SENSITIVE SODIUM CHANNEL-RELATED"/>
    <property type="match status" value="1"/>
</dbReference>
<keyword evidence="4 12" id="KW-0894">Sodium channel</keyword>
<keyword evidence="5 12" id="KW-0812">Transmembrane</keyword>
<evidence type="ECO:0000256" key="1">
    <source>
        <dbReference type="ARBA" id="ARBA00004141"/>
    </source>
</evidence>
<evidence type="ECO:0000256" key="11">
    <source>
        <dbReference type="ARBA" id="ARBA00023303"/>
    </source>
</evidence>
<protein>
    <submittedName>
        <fullName evidence="15">Uncharacterized protein LOC113509176</fullName>
    </submittedName>
</protein>
<evidence type="ECO:0000256" key="9">
    <source>
        <dbReference type="ARBA" id="ARBA00023136"/>
    </source>
</evidence>
<evidence type="ECO:0000256" key="2">
    <source>
        <dbReference type="ARBA" id="ARBA00007193"/>
    </source>
</evidence>
<evidence type="ECO:0000256" key="13">
    <source>
        <dbReference type="SAM" id="Phobius"/>
    </source>
</evidence>
<organism evidence="14 15">
    <name type="scientific">Galleria mellonella</name>
    <name type="common">Greater wax moth</name>
    <dbReference type="NCBI Taxonomy" id="7137"/>
    <lineage>
        <taxon>Eukaryota</taxon>
        <taxon>Metazoa</taxon>
        <taxon>Ecdysozoa</taxon>
        <taxon>Arthropoda</taxon>
        <taxon>Hexapoda</taxon>
        <taxon>Insecta</taxon>
        <taxon>Pterygota</taxon>
        <taxon>Neoptera</taxon>
        <taxon>Endopterygota</taxon>
        <taxon>Lepidoptera</taxon>
        <taxon>Glossata</taxon>
        <taxon>Ditrysia</taxon>
        <taxon>Pyraloidea</taxon>
        <taxon>Pyralidae</taxon>
        <taxon>Galleriinae</taxon>
        <taxon>Galleria</taxon>
    </lineage>
</organism>
<keyword evidence="10 12" id="KW-0739">Sodium transport</keyword>
<evidence type="ECO:0000313" key="14">
    <source>
        <dbReference type="Proteomes" id="UP001652740"/>
    </source>
</evidence>
<keyword evidence="11 12" id="KW-0407">Ion channel</keyword>
<feature type="transmembrane region" description="Helical" evidence="13">
    <location>
        <begin position="244"/>
        <end position="271"/>
    </location>
</feature>
<evidence type="ECO:0000256" key="12">
    <source>
        <dbReference type="RuleBase" id="RU000679"/>
    </source>
</evidence>
<name>A0ABM3MG74_GALME</name>
<evidence type="ECO:0000256" key="4">
    <source>
        <dbReference type="ARBA" id="ARBA00022461"/>
    </source>
</evidence>
<gene>
    <name evidence="15" type="primary">LOC113509176</name>
</gene>
<comment type="subcellular location">
    <subcellularLocation>
        <location evidence="1">Membrane</location>
        <topology evidence="1">Multi-pass membrane protein</topology>
    </subcellularLocation>
</comment>
<evidence type="ECO:0000256" key="3">
    <source>
        <dbReference type="ARBA" id="ARBA00022448"/>
    </source>
</evidence>
<keyword evidence="7" id="KW-0915">Sodium</keyword>
<dbReference type="Pfam" id="PF00858">
    <property type="entry name" value="ASC"/>
    <property type="match status" value="1"/>
</dbReference>
<evidence type="ECO:0000256" key="10">
    <source>
        <dbReference type="ARBA" id="ARBA00023201"/>
    </source>
</evidence>
<keyword evidence="3 12" id="KW-0813">Transport</keyword>
<accession>A0ABM3MG74</accession>
<dbReference type="InterPro" id="IPR001873">
    <property type="entry name" value="ENaC"/>
</dbReference>
<dbReference type="GeneID" id="113509176"/>
<keyword evidence="8 12" id="KW-0406">Ion transport</keyword>
<evidence type="ECO:0000256" key="7">
    <source>
        <dbReference type="ARBA" id="ARBA00023053"/>
    </source>
</evidence>
<evidence type="ECO:0000256" key="8">
    <source>
        <dbReference type="ARBA" id="ARBA00023065"/>
    </source>
</evidence>